<feature type="region of interest" description="Disordered" evidence="1">
    <location>
        <begin position="20"/>
        <end position="90"/>
    </location>
</feature>
<protein>
    <submittedName>
        <fullName evidence="2">Uncharacterized protein</fullName>
    </submittedName>
</protein>
<comment type="caution">
    <text evidence="2">The sequence shown here is derived from an EMBL/GenBank/DDBJ whole genome shotgun (WGS) entry which is preliminary data.</text>
</comment>
<dbReference type="EMBL" id="BTGU01000013">
    <property type="protein sequence ID" value="GMN41754.1"/>
    <property type="molecule type" value="Genomic_DNA"/>
</dbReference>
<proteinExistence type="predicted"/>
<dbReference type="Proteomes" id="UP001187192">
    <property type="component" value="Unassembled WGS sequence"/>
</dbReference>
<sequence length="90" mass="9430">MIVNGYLFNVDDLAGDACENFSGGASRGGSHENAHNLVGHPPTSDSVAAGRPNPNPPQRRPSRETTTNSGCRRPSRSKSNPIGLPFSNAS</sequence>
<accession>A0AA88DHS9</accession>
<reference evidence="2" key="1">
    <citation type="submission" date="2023-07" db="EMBL/GenBank/DDBJ databases">
        <title>draft genome sequence of fig (Ficus carica).</title>
        <authorList>
            <person name="Takahashi T."/>
            <person name="Nishimura K."/>
        </authorList>
    </citation>
    <scope>NUCLEOTIDE SEQUENCE</scope>
</reference>
<evidence type="ECO:0000313" key="2">
    <source>
        <dbReference type="EMBL" id="GMN41754.1"/>
    </source>
</evidence>
<keyword evidence="3" id="KW-1185">Reference proteome</keyword>
<evidence type="ECO:0000256" key="1">
    <source>
        <dbReference type="SAM" id="MobiDB-lite"/>
    </source>
</evidence>
<name>A0AA88DHS9_FICCA</name>
<evidence type="ECO:0000313" key="3">
    <source>
        <dbReference type="Proteomes" id="UP001187192"/>
    </source>
</evidence>
<organism evidence="2 3">
    <name type="scientific">Ficus carica</name>
    <name type="common">Common fig</name>
    <dbReference type="NCBI Taxonomy" id="3494"/>
    <lineage>
        <taxon>Eukaryota</taxon>
        <taxon>Viridiplantae</taxon>
        <taxon>Streptophyta</taxon>
        <taxon>Embryophyta</taxon>
        <taxon>Tracheophyta</taxon>
        <taxon>Spermatophyta</taxon>
        <taxon>Magnoliopsida</taxon>
        <taxon>eudicotyledons</taxon>
        <taxon>Gunneridae</taxon>
        <taxon>Pentapetalae</taxon>
        <taxon>rosids</taxon>
        <taxon>fabids</taxon>
        <taxon>Rosales</taxon>
        <taxon>Moraceae</taxon>
        <taxon>Ficeae</taxon>
        <taxon>Ficus</taxon>
    </lineage>
</organism>
<dbReference type="AlphaFoldDB" id="A0AA88DHS9"/>
<gene>
    <name evidence="2" type="ORF">TIFTF001_010968</name>
</gene>